<keyword evidence="3" id="KW-1185">Reference proteome</keyword>
<organism evidence="2 3">
    <name type="scientific">Cellulophaga phage Nekkels_1</name>
    <dbReference type="NCBI Taxonomy" id="2745692"/>
    <lineage>
        <taxon>Viruses</taxon>
        <taxon>Duplodnaviria</taxon>
        <taxon>Heunggongvirae</taxon>
        <taxon>Uroviricota</taxon>
        <taxon>Caudoviricetes</taxon>
        <taxon>Assiduviridae</taxon>
        <taxon>Nekkelsvirus</taxon>
        <taxon>Nekkelsvirus Nekkels</taxon>
    </lineage>
</organism>
<evidence type="ECO:0000313" key="3">
    <source>
        <dbReference type="Proteomes" id="UP000693689"/>
    </source>
</evidence>
<proteinExistence type="predicted"/>
<name>A0A8E4UXK4_9CAUD</name>
<keyword evidence="1" id="KW-0472">Membrane</keyword>
<reference evidence="2 3" key="1">
    <citation type="submission" date="2020-07" db="EMBL/GenBank/DDBJ databases">
        <title>Highly diverse flavobacterial phages as mortality factor during North Sea spring blooms.</title>
        <authorList>
            <person name="Bartlau N."/>
            <person name="Wichels A."/>
            <person name="Krohne G."/>
            <person name="Adriaenssens E.M."/>
            <person name="Heins A."/>
            <person name="Fuchs B.M."/>
            <person name="Amann R."/>
            <person name="Moraru C."/>
        </authorList>
    </citation>
    <scope>NUCLEOTIDE SEQUENCE [LARGE SCALE GENOMIC DNA]</scope>
</reference>
<accession>A0A8E4UXK4</accession>
<sequence>MKKIAIFASVILMMGCRTKKEVLRTISEKKIDSVYIKTTKEVSPPILSSLVIEEICDSVTALPKQFKQVYIIKKDTIRVEVKDNNLQLDFNKVESLISQKDSIVKVKESEIRELKETNKTTLVTNWRLVIILSLVILVFIVFPKIPTTINNLFKKLI</sequence>
<evidence type="ECO:0008006" key="4">
    <source>
        <dbReference type="Google" id="ProtNLM"/>
    </source>
</evidence>
<feature type="transmembrane region" description="Helical" evidence="1">
    <location>
        <begin position="126"/>
        <end position="145"/>
    </location>
</feature>
<keyword evidence="1" id="KW-1133">Transmembrane helix</keyword>
<dbReference type="Proteomes" id="UP000693689">
    <property type="component" value="Segment"/>
</dbReference>
<evidence type="ECO:0000256" key="1">
    <source>
        <dbReference type="SAM" id="Phobius"/>
    </source>
</evidence>
<keyword evidence="1" id="KW-0812">Transmembrane</keyword>
<dbReference type="EMBL" id="MT732443">
    <property type="protein sequence ID" value="QQO97075.1"/>
    <property type="molecule type" value="Genomic_DNA"/>
</dbReference>
<gene>
    <name evidence="2" type="ORF">Nekkels1_70</name>
</gene>
<dbReference type="PROSITE" id="PS51257">
    <property type="entry name" value="PROKAR_LIPOPROTEIN"/>
    <property type="match status" value="1"/>
</dbReference>
<protein>
    <recommendedName>
        <fullName evidence="4">Lipoprotein</fullName>
    </recommendedName>
</protein>
<evidence type="ECO:0000313" key="2">
    <source>
        <dbReference type="EMBL" id="QQO97075.1"/>
    </source>
</evidence>